<organism evidence="1 2">
    <name type="scientific">Racocetra fulgida</name>
    <dbReference type="NCBI Taxonomy" id="60492"/>
    <lineage>
        <taxon>Eukaryota</taxon>
        <taxon>Fungi</taxon>
        <taxon>Fungi incertae sedis</taxon>
        <taxon>Mucoromycota</taxon>
        <taxon>Glomeromycotina</taxon>
        <taxon>Glomeromycetes</taxon>
        <taxon>Diversisporales</taxon>
        <taxon>Gigasporaceae</taxon>
        <taxon>Racocetra</taxon>
    </lineage>
</organism>
<name>A0A9N9E385_9GLOM</name>
<dbReference type="OrthoDB" id="2392018at2759"/>
<dbReference type="EMBL" id="CAJVPZ010015013">
    <property type="protein sequence ID" value="CAG8662498.1"/>
    <property type="molecule type" value="Genomic_DNA"/>
</dbReference>
<keyword evidence="2" id="KW-1185">Reference proteome</keyword>
<dbReference type="AlphaFoldDB" id="A0A9N9E385"/>
<comment type="caution">
    <text evidence="1">The sequence shown here is derived from an EMBL/GenBank/DDBJ whole genome shotgun (WGS) entry which is preliminary data.</text>
</comment>
<feature type="non-terminal residue" evidence="1">
    <location>
        <position position="58"/>
    </location>
</feature>
<reference evidence="1" key="1">
    <citation type="submission" date="2021-06" db="EMBL/GenBank/DDBJ databases">
        <authorList>
            <person name="Kallberg Y."/>
            <person name="Tangrot J."/>
            <person name="Rosling A."/>
        </authorList>
    </citation>
    <scope>NUCLEOTIDE SEQUENCE</scope>
    <source>
        <strain evidence="1">IN212</strain>
    </source>
</reference>
<dbReference type="Proteomes" id="UP000789396">
    <property type="component" value="Unassembled WGS sequence"/>
</dbReference>
<evidence type="ECO:0000313" key="1">
    <source>
        <dbReference type="EMBL" id="CAG8662498.1"/>
    </source>
</evidence>
<gene>
    <name evidence="1" type="ORF">RFULGI_LOCUS8903</name>
</gene>
<proteinExistence type="predicted"/>
<feature type="non-terminal residue" evidence="1">
    <location>
        <position position="1"/>
    </location>
</feature>
<accession>A0A9N9E385</accession>
<evidence type="ECO:0000313" key="2">
    <source>
        <dbReference type="Proteomes" id="UP000789396"/>
    </source>
</evidence>
<protein>
    <submittedName>
        <fullName evidence="1">11380_t:CDS:1</fullName>
    </submittedName>
</protein>
<sequence length="58" mass="6794">IPDVVNDPNEFDTALELYKQEMNNDNFVNNFDTLMAPLLKEIKECKKVLKAHKQQATW</sequence>